<evidence type="ECO:0000256" key="3">
    <source>
        <dbReference type="ARBA" id="ARBA00022563"/>
    </source>
</evidence>
<dbReference type="AlphaFoldDB" id="A0A1Q9C7P3"/>
<dbReference type="CDD" id="cd00401">
    <property type="entry name" value="SAHH"/>
    <property type="match status" value="1"/>
</dbReference>
<keyword evidence="12" id="KW-1185">Reference proteome</keyword>
<evidence type="ECO:0000256" key="7">
    <source>
        <dbReference type="RuleBase" id="RU000548"/>
    </source>
</evidence>
<keyword evidence="5 7" id="KW-0520">NAD</keyword>
<evidence type="ECO:0000256" key="4">
    <source>
        <dbReference type="ARBA" id="ARBA00022801"/>
    </source>
</evidence>
<dbReference type="SMART" id="SM00996">
    <property type="entry name" value="AdoHcyase"/>
    <property type="match status" value="1"/>
</dbReference>
<evidence type="ECO:0000256" key="2">
    <source>
        <dbReference type="ARBA" id="ARBA00007122"/>
    </source>
</evidence>
<dbReference type="PANTHER" id="PTHR23420">
    <property type="entry name" value="ADENOSYLHOMOCYSTEINASE"/>
    <property type="match status" value="1"/>
</dbReference>
<dbReference type="InterPro" id="IPR020082">
    <property type="entry name" value="S-Ado-L-homoCys_hydrolase_CS"/>
</dbReference>
<dbReference type="SMART" id="SM00997">
    <property type="entry name" value="AdoHcyase_NAD"/>
    <property type="match status" value="1"/>
</dbReference>
<evidence type="ECO:0000313" key="11">
    <source>
        <dbReference type="EMBL" id="OLP78946.1"/>
    </source>
</evidence>
<dbReference type="Pfam" id="PF00670">
    <property type="entry name" value="AdoHcyase_NAD"/>
    <property type="match status" value="1"/>
</dbReference>
<gene>
    <name evidence="11" type="primary">SAHH</name>
    <name evidence="11" type="ORF">AK812_SmicGene40824</name>
</gene>
<dbReference type="InterPro" id="IPR036291">
    <property type="entry name" value="NAD(P)-bd_dom_sf"/>
</dbReference>
<dbReference type="SUPFAM" id="SSF52283">
    <property type="entry name" value="Formate/glycerate dehydrogenase catalytic domain-like"/>
    <property type="match status" value="1"/>
</dbReference>
<dbReference type="GO" id="GO:0005829">
    <property type="term" value="C:cytosol"/>
    <property type="evidence" value="ECO:0007669"/>
    <property type="project" value="TreeGrafter"/>
</dbReference>
<comment type="caution">
    <text evidence="11">The sequence shown here is derived from an EMBL/GenBank/DDBJ whole genome shotgun (WGS) entry which is preliminary data.</text>
</comment>
<dbReference type="GO" id="GO:0006730">
    <property type="term" value="P:one-carbon metabolic process"/>
    <property type="evidence" value="ECO:0007669"/>
    <property type="project" value="UniProtKB-KW"/>
</dbReference>
<dbReference type="InterPro" id="IPR015878">
    <property type="entry name" value="Ado_hCys_hydrolase_NAD-bd"/>
</dbReference>
<feature type="transmembrane region" description="Helical" evidence="9">
    <location>
        <begin position="82"/>
        <end position="104"/>
    </location>
</feature>
<keyword evidence="3 7" id="KW-0554">One-carbon metabolism</keyword>
<comment type="cofactor">
    <cofactor evidence="7">
        <name>NAD(+)</name>
        <dbReference type="ChEBI" id="CHEBI:57540"/>
    </cofactor>
    <text evidence="7">Binds 1 NAD(+) per subunit.</text>
</comment>
<evidence type="ECO:0000256" key="8">
    <source>
        <dbReference type="RuleBase" id="RU004166"/>
    </source>
</evidence>
<sequence length="785" mass="86821">MKFGLVSCALLSAYTIGSILQYRNVDLSQMELSRTLMGNNATHHPILAPMIVIHVVVSVVMTLLLVPQFVRSPFCNKEAHKSVGMVVFADIVPLNALSGFIVMFCRIWTQPSSKGHRDVHMEEYVILFLWFGLFNVVAVLNAMICIKPSWRKYISLMIVVHVLGLLYGFGVMVRHLVGNIMSLEAYSARWEQSIEYLIRPFWAITFDATNLLLFTGRLCAGGSWKQMDYVRAHQINMQLLTAVAVVEGWITVFAHMRFLWELTLITKMSVQLGGSFAFLYATGFVDVWTKQMRKACLDIASCFAHKAKKSEMFAVKDMGLAEFGRKELTLAEHEMPGLMAARKEFGPAQPFKGMNINGSLHMTIQTGVLIETLSALGAKVRWCSCNIFSTQDHAAAGIAKAGTATVFAWKGETLPEYWWCTEQMMTVPGADGCDQLVDDGGDATLLIHKGKEFEEKFAKDGSLPDPSSTTNAEFKCILQLLRDSIQVDKTKYTRMAAKCKGVSEETTTGVHRLREMAAKGELLFPAINVNDCVTKSKFDNVYGCRHSLPDSIMRATDVMIGGKRALVAGYGDVGKGCAFAMRGAGARVLITEIDPICALQACMEGFQVVTLEEVVGEVDIFTSATGNFKIVTLEHMKKMKNNAIVCNIGHFDNEIAMEDLEKCPGIKVENIKPQVDRFVFPDGHGVIVLASGRLVNLGCATGHPSFVMSCSFTNQVLAQLDILENCTKAKKYKNDVYLLPKKLDEKVAALHLPALGASMTKLSKEQADYIGVPVEGPFKPDTYRY</sequence>
<dbReference type="GO" id="GO:0033353">
    <property type="term" value="P:S-adenosylmethionine cycle"/>
    <property type="evidence" value="ECO:0007669"/>
    <property type="project" value="TreeGrafter"/>
</dbReference>
<dbReference type="HAMAP" id="MF_00563">
    <property type="entry name" value="AdoHcyase"/>
    <property type="match status" value="1"/>
</dbReference>
<comment type="pathway">
    <text evidence="1 7">Amino-acid biosynthesis; L-homocysteine biosynthesis; L-homocysteine from S-adenosyl-L-homocysteine: step 1/1.</text>
</comment>
<dbReference type="PROSITE" id="PS00738">
    <property type="entry name" value="ADOHCYASE_1"/>
    <property type="match status" value="1"/>
</dbReference>
<dbReference type="EC" id="3.13.2.1" evidence="6 7"/>
<protein>
    <recommendedName>
        <fullName evidence="6 7">Adenosylhomocysteinase</fullName>
        <ecNumber evidence="6 7">3.13.2.1</ecNumber>
    </recommendedName>
</protein>
<evidence type="ECO:0000256" key="1">
    <source>
        <dbReference type="ARBA" id="ARBA00005195"/>
    </source>
</evidence>
<dbReference type="NCBIfam" id="NF004005">
    <property type="entry name" value="PRK05476.2-3"/>
    <property type="match status" value="1"/>
</dbReference>
<comment type="catalytic activity">
    <reaction evidence="7">
        <text>S-adenosyl-L-homocysteine + H2O = L-homocysteine + adenosine</text>
        <dbReference type="Rhea" id="RHEA:21708"/>
        <dbReference type="ChEBI" id="CHEBI:15377"/>
        <dbReference type="ChEBI" id="CHEBI:16335"/>
        <dbReference type="ChEBI" id="CHEBI:57856"/>
        <dbReference type="ChEBI" id="CHEBI:58199"/>
        <dbReference type="EC" id="3.13.2.1"/>
    </reaction>
</comment>
<name>A0A1Q9C7P3_SYMMI</name>
<dbReference type="Proteomes" id="UP000186817">
    <property type="component" value="Unassembled WGS sequence"/>
</dbReference>
<dbReference type="InterPro" id="IPR000043">
    <property type="entry name" value="Adenosylhomocysteinase-like"/>
</dbReference>
<keyword evidence="4 7" id="KW-0378">Hydrolase</keyword>
<dbReference type="SUPFAM" id="SSF51735">
    <property type="entry name" value="NAD(P)-binding Rossmann-fold domains"/>
    <property type="match status" value="1"/>
</dbReference>
<organism evidence="11 12">
    <name type="scientific">Symbiodinium microadriaticum</name>
    <name type="common">Dinoflagellate</name>
    <name type="synonym">Zooxanthella microadriatica</name>
    <dbReference type="NCBI Taxonomy" id="2951"/>
    <lineage>
        <taxon>Eukaryota</taxon>
        <taxon>Sar</taxon>
        <taxon>Alveolata</taxon>
        <taxon>Dinophyceae</taxon>
        <taxon>Suessiales</taxon>
        <taxon>Symbiodiniaceae</taxon>
        <taxon>Symbiodinium</taxon>
    </lineage>
</organism>
<dbReference type="Gene3D" id="3.40.50.1480">
    <property type="entry name" value="Adenosylhomocysteinase-like"/>
    <property type="match status" value="1"/>
</dbReference>
<evidence type="ECO:0000256" key="5">
    <source>
        <dbReference type="ARBA" id="ARBA00023027"/>
    </source>
</evidence>
<dbReference type="PANTHER" id="PTHR23420:SF0">
    <property type="entry name" value="ADENOSYLHOMOCYSTEINASE"/>
    <property type="match status" value="1"/>
</dbReference>
<evidence type="ECO:0000259" key="10">
    <source>
        <dbReference type="SMART" id="SM00997"/>
    </source>
</evidence>
<feature type="transmembrane region" description="Helical" evidence="9">
    <location>
        <begin position="153"/>
        <end position="177"/>
    </location>
</feature>
<feature type="transmembrane region" description="Helical" evidence="9">
    <location>
        <begin position="124"/>
        <end position="146"/>
    </location>
</feature>
<dbReference type="UniPathway" id="UPA00314">
    <property type="reaction ID" value="UER00076"/>
</dbReference>
<dbReference type="EMBL" id="LSRX01001542">
    <property type="protein sequence ID" value="OLP78946.1"/>
    <property type="molecule type" value="Genomic_DNA"/>
</dbReference>
<feature type="transmembrane region" description="Helical" evidence="9">
    <location>
        <begin position="46"/>
        <end position="70"/>
    </location>
</feature>
<evidence type="ECO:0000256" key="6">
    <source>
        <dbReference type="ARBA" id="ARBA00034527"/>
    </source>
</evidence>
<comment type="similarity">
    <text evidence="2 8">Belongs to the adenosylhomocysteinase family.</text>
</comment>
<dbReference type="NCBIfam" id="TIGR00936">
    <property type="entry name" value="ahcY"/>
    <property type="match status" value="1"/>
</dbReference>
<dbReference type="OrthoDB" id="10007170at2759"/>
<dbReference type="Pfam" id="PF05221">
    <property type="entry name" value="AdoHcyase"/>
    <property type="match status" value="1"/>
</dbReference>
<reference evidence="11 12" key="1">
    <citation type="submission" date="2016-02" db="EMBL/GenBank/DDBJ databases">
        <title>Genome analysis of coral dinoflagellate symbionts highlights evolutionary adaptations to a symbiotic lifestyle.</title>
        <authorList>
            <person name="Aranda M."/>
            <person name="Li Y."/>
            <person name="Liew Y.J."/>
            <person name="Baumgarten S."/>
            <person name="Simakov O."/>
            <person name="Wilson M."/>
            <person name="Piel J."/>
            <person name="Ashoor H."/>
            <person name="Bougouffa S."/>
            <person name="Bajic V.B."/>
            <person name="Ryu T."/>
            <person name="Ravasi T."/>
            <person name="Bayer T."/>
            <person name="Micklem G."/>
            <person name="Kim H."/>
            <person name="Bhak J."/>
            <person name="Lajeunesse T.C."/>
            <person name="Voolstra C.R."/>
        </authorList>
    </citation>
    <scope>NUCLEOTIDE SEQUENCE [LARGE SCALE GENOMIC DNA]</scope>
    <source>
        <strain evidence="11 12">CCMP2467</strain>
    </source>
</reference>
<keyword evidence="9" id="KW-0812">Transmembrane</keyword>
<proteinExistence type="inferred from homology"/>
<dbReference type="InterPro" id="IPR042172">
    <property type="entry name" value="Adenosylhomocyst_ase-like_sf"/>
</dbReference>
<evidence type="ECO:0000256" key="9">
    <source>
        <dbReference type="SAM" id="Phobius"/>
    </source>
</evidence>
<dbReference type="GO" id="GO:0004013">
    <property type="term" value="F:adenosylhomocysteinase activity"/>
    <property type="evidence" value="ECO:0007669"/>
    <property type="project" value="UniProtKB-EC"/>
</dbReference>
<feature type="domain" description="S-adenosyl-L-homocysteine hydrolase NAD binding" evidence="10">
    <location>
        <begin position="540"/>
        <end position="702"/>
    </location>
</feature>
<evidence type="ECO:0000313" key="12">
    <source>
        <dbReference type="Proteomes" id="UP000186817"/>
    </source>
</evidence>
<keyword evidence="9" id="KW-0472">Membrane</keyword>
<dbReference type="PROSITE" id="PS00739">
    <property type="entry name" value="ADOHCYASE_2"/>
    <property type="match status" value="1"/>
</dbReference>
<accession>A0A1Q9C7P3</accession>
<dbReference type="Gene3D" id="3.40.50.720">
    <property type="entry name" value="NAD(P)-binding Rossmann-like Domain"/>
    <property type="match status" value="1"/>
</dbReference>
<keyword evidence="9" id="KW-1133">Transmembrane helix</keyword>
<dbReference type="FunFam" id="3.40.50.720:FF:000004">
    <property type="entry name" value="Adenosylhomocysteinase"/>
    <property type="match status" value="1"/>
</dbReference>